<name>A0A7M2X2M4_9BACT</name>
<organism evidence="4 5">
    <name type="scientific">Humisphaera borealis</name>
    <dbReference type="NCBI Taxonomy" id="2807512"/>
    <lineage>
        <taxon>Bacteria</taxon>
        <taxon>Pseudomonadati</taxon>
        <taxon>Planctomycetota</taxon>
        <taxon>Phycisphaerae</taxon>
        <taxon>Tepidisphaerales</taxon>
        <taxon>Tepidisphaeraceae</taxon>
        <taxon>Humisphaera</taxon>
    </lineage>
</organism>
<protein>
    <submittedName>
        <fullName evidence="4">Zf-HC2 domain-containing protein</fullName>
    </submittedName>
</protein>
<keyword evidence="2" id="KW-0472">Membrane</keyword>
<dbReference type="KEGG" id="hbs:IPV69_08020"/>
<dbReference type="Pfam" id="PF13490">
    <property type="entry name" value="zf-HC2"/>
    <property type="match status" value="1"/>
</dbReference>
<dbReference type="AlphaFoldDB" id="A0A7M2X2M4"/>
<keyword evidence="2" id="KW-0812">Transmembrane</keyword>
<keyword evidence="2" id="KW-1133">Transmembrane helix</keyword>
<dbReference type="InterPro" id="IPR041916">
    <property type="entry name" value="Anti_sigma_zinc_sf"/>
</dbReference>
<evidence type="ECO:0000313" key="5">
    <source>
        <dbReference type="Proteomes" id="UP000593765"/>
    </source>
</evidence>
<dbReference type="Proteomes" id="UP000593765">
    <property type="component" value="Chromosome"/>
</dbReference>
<feature type="region of interest" description="Disordered" evidence="1">
    <location>
        <begin position="138"/>
        <end position="160"/>
    </location>
</feature>
<evidence type="ECO:0000256" key="2">
    <source>
        <dbReference type="SAM" id="Phobius"/>
    </source>
</evidence>
<dbReference type="EMBL" id="CP063458">
    <property type="protein sequence ID" value="QOV91291.1"/>
    <property type="molecule type" value="Genomic_DNA"/>
</dbReference>
<feature type="transmembrane region" description="Helical" evidence="2">
    <location>
        <begin position="103"/>
        <end position="127"/>
    </location>
</feature>
<keyword evidence="5" id="KW-1185">Reference proteome</keyword>
<dbReference type="RefSeq" id="WP_206294505.1">
    <property type="nucleotide sequence ID" value="NZ_CP063458.1"/>
</dbReference>
<proteinExistence type="predicted"/>
<dbReference type="InterPro" id="IPR027383">
    <property type="entry name" value="Znf_put"/>
</dbReference>
<evidence type="ECO:0000313" key="4">
    <source>
        <dbReference type="EMBL" id="QOV91291.1"/>
    </source>
</evidence>
<feature type="domain" description="Putative zinc-finger" evidence="3">
    <location>
        <begin position="12"/>
        <end position="39"/>
    </location>
</feature>
<sequence>MTESNPCIFGPLLGPLHDGELSDQRRQEVLEHLQTCPHCPAELADIRRFGTVLSASAQASIPDHRLNEIFDRSVVLAAQSDSALSSLSRLSAGKPSEPTHLRYVRWASGVAAAIFLLAMGNLVYVNYIKETPADHRITPVPSVKPEIPATTPDAKPRNPA</sequence>
<reference evidence="4 5" key="1">
    <citation type="submission" date="2020-10" db="EMBL/GenBank/DDBJ databases">
        <title>Wide distribution of Phycisphaera-like planctomycetes from WD2101 soil group in peatlands and genome analysis of the first cultivated representative.</title>
        <authorList>
            <person name="Dedysh S.N."/>
            <person name="Beletsky A.V."/>
            <person name="Ivanova A."/>
            <person name="Kulichevskaya I.S."/>
            <person name="Suzina N.E."/>
            <person name="Philippov D.A."/>
            <person name="Rakitin A.L."/>
            <person name="Mardanov A.V."/>
            <person name="Ravin N.V."/>
        </authorList>
    </citation>
    <scope>NUCLEOTIDE SEQUENCE [LARGE SCALE GENOMIC DNA]</scope>
    <source>
        <strain evidence="4 5">M1803</strain>
    </source>
</reference>
<gene>
    <name evidence="4" type="ORF">IPV69_08020</name>
</gene>
<evidence type="ECO:0000256" key="1">
    <source>
        <dbReference type="SAM" id="MobiDB-lite"/>
    </source>
</evidence>
<dbReference type="Gene3D" id="1.10.10.1320">
    <property type="entry name" value="Anti-sigma factor, zinc-finger domain"/>
    <property type="match status" value="1"/>
</dbReference>
<accession>A0A7M2X2M4</accession>
<evidence type="ECO:0000259" key="3">
    <source>
        <dbReference type="Pfam" id="PF13490"/>
    </source>
</evidence>